<dbReference type="PANTHER" id="PTHR32295:SF244">
    <property type="entry name" value="PROTEIN IQ-DOMAIN 14-LIKE"/>
    <property type="match status" value="1"/>
</dbReference>
<dbReference type="OrthoDB" id="776767at2759"/>
<dbReference type="SMART" id="SM00015">
    <property type="entry name" value="IQ"/>
    <property type="match status" value="2"/>
</dbReference>
<accession>A0A9R0J1H0</accession>
<keyword evidence="1" id="KW-0112">Calmodulin-binding</keyword>
<evidence type="ECO:0000256" key="4">
    <source>
        <dbReference type="SAM" id="MobiDB-lite"/>
    </source>
</evidence>
<dbReference type="AlphaFoldDB" id="A0A9R0J1H0"/>
<dbReference type="InterPro" id="IPR000048">
    <property type="entry name" value="IQ_motif_EF-hand-BS"/>
</dbReference>
<sequence length="439" mass="49778">MGKNNGGSSSWLSAVKKAFRSPSKDKQNSDKRSCRSEDLEQQEQEKRRGKRRWLFGKPALNTKEQNQGTKATNIKCHGTENGGVGPPKLVGEEEKRNAIEVAIATAAAAEAAVATAQAAVEFIRMTRPCILVKENQAVVVIQKAFRGYLARRALTALKGLVKLQALVRGHNVRKRTTLALTRMQALVRVQARVCDQRRRLSVSREGSLSSTSFTDKIPLSKYEDWDEFQSVEREIDSTSLLGITQEAGWKSERDLAYAFSDKIWKSHMEESEKSDGDLNWREETQWERPRRYSCDQRNPIKVLQADNASHRLMSNFLKLREEESSYSSLQTPIKLYQPGLKHLQVHSASPRCPRQEAPLYSKSQTPRLSCSYRNNTAVPSYMADTASAKARIRSHSVPREERPSTPEREWIGIPKRRLFFGSSEEVASPSCRNTPRMQR</sequence>
<dbReference type="Pfam" id="PF00612">
    <property type="entry name" value="IQ"/>
    <property type="match status" value="2"/>
</dbReference>
<name>A0A9R0J1H0_SPIOL</name>
<comment type="similarity">
    <text evidence="2">Belongs to the IQD family.</text>
</comment>
<dbReference type="Gene3D" id="1.20.5.190">
    <property type="match status" value="1"/>
</dbReference>
<feature type="compositionally biased region" description="Polar residues" evidence="4">
    <location>
        <begin position="62"/>
        <end position="72"/>
    </location>
</feature>
<dbReference type="Pfam" id="PF13178">
    <property type="entry name" value="DUF4005"/>
    <property type="match status" value="1"/>
</dbReference>
<dbReference type="GeneID" id="110797365"/>
<dbReference type="PROSITE" id="PS50096">
    <property type="entry name" value="IQ"/>
    <property type="match status" value="2"/>
</dbReference>
<evidence type="ECO:0000256" key="3">
    <source>
        <dbReference type="ARBA" id="ARBA00024378"/>
    </source>
</evidence>
<organism evidence="6 7">
    <name type="scientific">Spinacia oleracea</name>
    <name type="common">Spinach</name>
    <dbReference type="NCBI Taxonomy" id="3562"/>
    <lineage>
        <taxon>Eukaryota</taxon>
        <taxon>Viridiplantae</taxon>
        <taxon>Streptophyta</taxon>
        <taxon>Embryophyta</taxon>
        <taxon>Tracheophyta</taxon>
        <taxon>Spermatophyta</taxon>
        <taxon>Magnoliopsida</taxon>
        <taxon>eudicotyledons</taxon>
        <taxon>Gunneridae</taxon>
        <taxon>Pentapetalae</taxon>
        <taxon>Caryophyllales</taxon>
        <taxon>Chenopodiaceae</taxon>
        <taxon>Chenopodioideae</taxon>
        <taxon>Anserineae</taxon>
        <taxon>Spinacia</taxon>
    </lineage>
</organism>
<feature type="region of interest" description="Disordered" evidence="4">
    <location>
        <begin position="1"/>
        <end position="89"/>
    </location>
</feature>
<reference evidence="7" key="2">
    <citation type="submission" date="2025-08" db="UniProtKB">
        <authorList>
            <consortium name="RefSeq"/>
        </authorList>
    </citation>
    <scope>IDENTIFICATION</scope>
    <source>
        <tissue evidence="7">Leaf</tissue>
    </source>
</reference>
<evidence type="ECO:0000256" key="2">
    <source>
        <dbReference type="ARBA" id="ARBA00024341"/>
    </source>
</evidence>
<dbReference type="CDD" id="cd23767">
    <property type="entry name" value="IQCD"/>
    <property type="match status" value="1"/>
</dbReference>
<evidence type="ECO:0000313" key="6">
    <source>
        <dbReference type="Proteomes" id="UP000813463"/>
    </source>
</evidence>
<proteinExistence type="inferred from homology"/>
<gene>
    <name evidence="7" type="primary">LOC110797365</name>
</gene>
<dbReference type="PANTHER" id="PTHR32295">
    <property type="entry name" value="IQ-DOMAIN 5-RELATED"/>
    <property type="match status" value="1"/>
</dbReference>
<dbReference type="InterPro" id="IPR025064">
    <property type="entry name" value="DUF4005"/>
</dbReference>
<dbReference type="GO" id="GO:0005516">
    <property type="term" value="F:calmodulin binding"/>
    <property type="evidence" value="ECO:0007669"/>
    <property type="project" value="UniProtKB-KW"/>
</dbReference>
<comment type="subunit">
    <text evidence="3">Binds to multiple calmodulin (CaM) in the presence of Ca(2+) and CaM-like proteins.</text>
</comment>
<feature type="domain" description="DUF4005" evidence="5">
    <location>
        <begin position="349"/>
        <end position="425"/>
    </location>
</feature>
<dbReference type="RefSeq" id="XP_021858169.1">
    <property type="nucleotide sequence ID" value="XM_022002477.2"/>
</dbReference>
<dbReference type="KEGG" id="soe:110797365"/>
<reference evidence="6" key="1">
    <citation type="journal article" date="2021" name="Nat. Commun.">
        <title>Genomic analyses provide insights into spinach domestication and the genetic basis of agronomic traits.</title>
        <authorList>
            <person name="Cai X."/>
            <person name="Sun X."/>
            <person name="Xu C."/>
            <person name="Sun H."/>
            <person name="Wang X."/>
            <person name="Ge C."/>
            <person name="Zhang Z."/>
            <person name="Wang Q."/>
            <person name="Fei Z."/>
            <person name="Jiao C."/>
            <person name="Wang Q."/>
        </authorList>
    </citation>
    <scope>NUCLEOTIDE SEQUENCE [LARGE SCALE GENOMIC DNA]</scope>
    <source>
        <strain evidence="6">cv. Varoflay</strain>
    </source>
</reference>
<protein>
    <submittedName>
        <fullName evidence="7">Protein IQ-DOMAIN 17</fullName>
    </submittedName>
</protein>
<feature type="compositionally biased region" description="Basic and acidic residues" evidence="4">
    <location>
        <begin position="22"/>
        <end position="46"/>
    </location>
</feature>
<evidence type="ECO:0000256" key="1">
    <source>
        <dbReference type="ARBA" id="ARBA00022860"/>
    </source>
</evidence>
<keyword evidence="6" id="KW-1185">Reference proteome</keyword>
<evidence type="ECO:0000259" key="5">
    <source>
        <dbReference type="Pfam" id="PF13178"/>
    </source>
</evidence>
<feature type="compositionally biased region" description="Polar residues" evidence="4">
    <location>
        <begin position="1"/>
        <end position="12"/>
    </location>
</feature>
<evidence type="ECO:0000313" key="7">
    <source>
        <dbReference type="RefSeq" id="XP_021858169.1"/>
    </source>
</evidence>
<dbReference type="Proteomes" id="UP000813463">
    <property type="component" value="Chromosome 3"/>
</dbReference>